<dbReference type="WBParaSite" id="PSAMB.scaffold8536size6113.g31488.t1">
    <property type="protein sequence ID" value="PSAMB.scaffold8536size6113.g31488.t1"/>
    <property type="gene ID" value="PSAMB.scaffold8536size6113.g31488"/>
</dbReference>
<evidence type="ECO:0000256" key="1">
    <source>
        <dbReference type="SAM" id="MobiDB-lite"/>
    </source>
</evidence>
<sequence length="86" mass="9790">MTGHRAQEWHGRHGTWQRGGKRKWRSTNITALKPIMRAMAGHLMLREMSTPSSERVGRSGKATNTQWNKICASADALPDRHLLEEI</sequence>
<keyword evidence="2" id="KW-1185">Reference proteome</keyword>
<reference evidence="3" key="1">
    <citation type="submission" date="2022-11" db="UniProtKB">
        <authorList>
            <consortium name="WormBaseParasite"/>
        </authorList>
    </citation>
    <scope>IDENTIFICATION</scope>
</reference>
<proteinExistence type="predicted"/>
<name>A0A914XJM2_9BILA</name>
<dbReference type="Proteomes" id="UP000887566">
    <property type="component" value="Unplaced"/>
</dbReference>
<feature type="compositionally biased region" description="Basic residues" evidence="1">
    <location>
        <begin position="12"/>
        <end position="23"/>
    </location>
</feature>
<feature type="region of interest" description="Disordered" evidence="1">
    <location>
        <begin position="1"/>
        <end position="23"/>
    </location>
</feature>
<feature type="compositionally biased region" description="Basic and acidic residues" evidence="1">
    <location>
        <begin position="1"/>
        <end position="11"/>
    </location>
</feature>
<organism evidence="2 3">
    <name type="scientific">Plectus sambesii</name>
    <dbReference type="NCBI Taxonomy" id="2011161"/>
    <lineage>
        <taxon>Eukaryota</taxon>
        <taxon>Metazoa</taxon>
        <taxon>Ecdysozoa</taxon>
        <taxon>Nematoda</taxon>
        <taxon>Chromadorea</taxon>
        <taxon>Plectida</taxon>
        <taxon>Plectina</taxon>
        <taxon>Plectoidea</taxon>
        <taxon>Plectidae</taxon>
        <taxon>Plectus</taxon>
    </lineage>
</organism>
<protein>
    <submittedName>
        <fullName evidence="3">Uncharacterized protein</fullName>
    </submittedName>
</protein>
<dbReference type="AlphaFoldDB" id="A0A914XJM2"/>
<evidence type="ECO:0000313" key="2">
    <source>
        <dbReference type="Proteomes" id="UP000887566"/>
    </source>
</evidence>
<evidence type="ECO:0000313" key="3">
    <source>
        <dbReference type="WBParaSite" id="PSAMB.scaffold8536size6113.g31488.t1"/>
    </source>
</evidence>
<accession>A0A914XJM2</accession>